<dbReference type="OrthoDB" id="3365698at2759"/>
<dbReference type="OMA" id="ITEWIKK"/>
<reference evidence="2" key="1">
    <citation type="submission" date="2014-04" db="EMBL/GenBank/DDBJ databases">
        <title>Evolutionary Origins and Diversification of the Mycorrhizal Mutualists.</title>
        <authorList>
            <consortium name="DOE Joint Genome Institute"/>
            <consortium name="Mycorrhizal Genomics Consortium"/>
            <person name="Kohler A."/>
            <person name="Kuo A."/>
            <person name="Nagy L.G."/>
            <person name="Floudas D."/>
            <person name="Copeland A."/>
            <person name="Barry K.W."/>
            <person name="Cichocki N."/>
            <person name="Veneault-Fourrey C."/>
            <person name="LaButti K."/>
            <person name="Lindquist E.A."/>
            <person name="Lipzen A."/>
            <person name="Lundell T."/>
            <person name="Morin E."/>
            <person name="Murat C."/>
            <person name="Riley R."/>
            <person name="Ohm R."/>
            <person name="Sun H."/>
            <person name="Tunlid A."/>
            <person name="Henrissat B."/>
            <person name="Grigoriev I.V."/>
            <person name="Hibbett D.S."/>
            <person name="Martin F."/>
        </authorList>
    </citation>
    <scope>NUCLEOTIDE SEQUENCE [LARGE SCALE GENOMIC DNA]</scope>
    <source>
        <strain evidence="2">FD-334 SS-4</strain>
    </source>
</reference>
<evidence type="ECO:0000313" key="1">
    <source>
        <dbReference type="EMBL" id="KJA20274.1"/>
    </source>
</evidence>
<evidence type="ECO:0000313" key="2">
    <source>
        <dbReference type="Proteomes" id="UP000054270"/>
    </source>
</evidence>
<sequence length="565" mass="62611">MVRDKFEDLIGTNYIPTEEDVASIKQHISEPLARLAKLDEEIAIADAHDQSLRQARADLLDGIEGYRRLISPVRRVPPDILREVFINCLPDDRNPTMSSDEAPIVLTRISSQWRTLALTTPRLWASLHIAVPNSSPVFIGSYDPQTGERLTLSEVTEVRLAAITEWIKKAGTLPLSFSIHEHDGYPPTDFCKRFIQCILPYRARWRSINLTCVTASFLSIRDLPPAEVPMLQSLSLTLTRTSSAGEEAVWPNMPIFSAPGIRKISLGGIPTRISQFPFDWSQLTNLDIKGESWSTTAVTSLDEIVTTLTKCPNLISCNLHIGSEPGASQRTDFPAIFLPHLEILSIFDGARPAALYASINAPKMRKLTYTGGRPRRQLPALPTAYALYHLLGSVGSTLEELTANSSAFSGPDELLVGLSACPRLKSLSIVMSHLVPPISNEDGPAAFIDRFLNSLAHISSAEEYLCPKLEVFKCASDAFFSDEALVNFVTRKQSGEDRGLTPLKTVEVLFRRRATIDVVALLSAHTAAGLELKLQYPPRTYRGPFSLFEGIPFTHESRDPYRQAY</sequence>
<dbReference type="EMBL" id="KN817569">
    <property type="protein sequence ID" value="KJA20274.1"/>
    <property type="molecule type" value="Genomic_DNA"/>
</dbReference>
<dbReference type="STRING" id="945553.A0A0D2NN75"/>
<dbReference type="SUPFAM" id="SSF52047">
    <property type="entry name" value="RNI-like"/>
    <property type="match status" value="1"/>
</dbReference>
<dbReference type="InterPro" id="IPR032675">
    <property type="entry name" value="LRR_dom_sf"/>
</dbReference>
<evidence type="ECO:0008006" key="3">
    <source>
        <dbReference type="Google" id="ProtNLM"/>
    </source>
</evidence>
<dbReference type="Proteomes" id="UP000054270">
    <property type="component" value="Unassembled WGS sequence"/>
</dbReference>
<dbReference type="AlphaFoldDB" id="A0A0D2NN75"/>
<protein>
    <recommendedName>
        <fullName evidence="3">F-box domain-containing protein</fullName>
    </recommendedName>
</protein>
<keyword evidence="2" id="KW-1185">Reference proteome</keyword>
<name>A0A0D2NN75_HYPSF</name>
<dbReference type="Gene3D" id="3.80.10.10">
    <property type="entry name" value="Ribonuclease Inhibitor"/>
    <property type="match status" value="1"/>
</dbReference>
<gene>
    <name evidence="1" type="ORF">HYPSUDRAFT_43421</name>
</gene>
<proteinExistence type="predicted"/>
<organism evidence="1 2">
    <name type="scientific">Hypholoma sublateritium (strain FD-334 SS-4)</name>
    <dbReference type="NCBI Taxonomy" id="945553"/>
    <lineage>
        <taxon>Eukaryota</taxon>
        <taxon>Fungi</taxon>
        <taxon>Dikarya</taxon>
        <taxon>Basidiomycota</taxon>
        <taxon>Agaricomycotina</taxon>
        <taxon>Agaricomycetes</taxon>
        <taxon>Agaricomycetidae</taxon>
        <taxon>Agaricales</taxon>
        <taxon>Agaricineae</taxon>
        <taxon>Strophariaceae</taxon>
        <taxon>Hypholoma</taxon>
    </lineage>
</organism>
<accession>A0A0D2NN75</accession>